<dbReference type="PIRSF" id="PIRSF000018">
    <property type="entry name" value="Mb_ADH_cyt_c"/>
    <property type="match status" value="1"/>
</dbReference>
<keyword evidence="2" id="KW-0813">Transport</keyword>
<evidence type="ECO:0000259" key="15">
    <source>
        <dbReference type="PROSITE" id="PS51007"/>
    </source>
</evidence>
<proteinExistence type="predicted"/>
<keyword evidence="11" id="KW-0472">Membrane</keyword>
<feature type="binding site" description="axial binding residue" evidence="13">
    <location>
        <position position="207"/>
    </location>
    <ligand>
        <name>heme c</name>
        <dbReference type="ChEBI" id="CHEBI:61717"/>
        <label>2</label>
    </ligand>
    <ligandPart>
        <name>Fe</name>
        <dbReference type="ChEBI" id="CHEBI:18248"/>
    </ligandPart>
</feature>
<evidence type="ECO:0000256" key="13">
    <source>
        <dbReference type="PIRSR" id="PIRSR000018-51"/>
    </source>
</evidence>
<dbReference type="GO" id="GO:0020037">
    <property type="term" value="F:heme binding"/>
    <property type="evidence" value="ECO:0007669"/>
    <property type="project" value="InterPro"/>
</dbReference>
<evidence type="ECO:0000256" key="3">
    <source>
        <dbReference type="ARBA" id="ARBA00022475"/>
    </source>
</evidence>
<feature type="binding site" description="covalent" evidence="12">
    <location>
        <position position="355"/>
    </location>
    <ligand>
        <name>heme c</name>
        <dbReference type="ChEBI" id="CHEBI:61717"/>
        <label>3</label>
    </ligand>
</feature>
<dbReference type="PRINTS" id="PR00605">
    <property type="entry name" value="CYTCHROMECIC"/>
</dbReference>
<feature type="binding site" description="axial binding residue" evidence="13">
    <location>
        <position position="356"/>
    </location>
    <ligand>
        <name>heme c</name>
        <dbReference type="ChEBI" id="CHEBI:61717"/>
        <label>3</label>
    </ligand>
    <ligandPart>
        <name>Fe</name>
        <dbReference type="ChEBI" id="CHEBI:18248"/>
    </ligandPart>
</feature>
<dbReference type="PANTHER" id="PTHR35008">
    <property type="entry name" value="BLL4482 PROTEIN-RELATED"/>
    <property type="match status" value="1"/>
</dbReference>
<dbReference type="PROSITE" id="PS51007">
    <property type="entry name" value="CYTC"/>
    <property type="match status" value="3"/>
</dbReference>
<evidence type="ECO:0000256" key="9">
    <source>
        <dbReference type="ARBA" id="ARBA00022982"/>
    </source>
</evidence>
<keyword evidence="3" id="KW-1003">Cell membrane</keyword>
<feature type="region of interest" description="Disordered" evidence="14">
    <location>
        <begin position="446"/>
        <end position="474"/>
    </location>
</feature>
<dbReference type="Proteomes" id="UP000315344">
    <property type="component" value="Unassembled WGS sequence"/>
</dbReference>
<feature type="binding site" description="covalent" evidence="12">
    <location>
        <position position="56"/>
    </location>
    <ligand>
        <name>heme c</name>
        <dbReference type="ChEBI" id="CHEBI:61717"/>
        <label>1</label>
    </ligand>
</feature>
<keyword evidence="8" id="KW-0677">Repeat</keyword>
<keyword evidence="10 13" id="KW-0408">Iron</keyword>
<dbReference type="InterPro" id="IPR036909">
    <property type="entry name" value="Cyt_c-like_dom_sf"/>
</dbReference>
<dbReference type="PANTHER" id="PTHR35008:SF8">
    <property type="entry name" value="ALCOHOL DEHYDROGENASE CYTOCHROME C SUBUNIT"/>
    <property type="match status" value="1"/>
</dbReference>
<keyword evidence="6 13" id="KW-0479">Metal-binding</keyword>
<organism evidence="16 17">
    <name type="scientific">Paracoccus denitrificans</name>
    <dbReference type="NCBI Taxonomy" id="266"/>
    <lineage>
        <taxon>Bacteria</taxon>
        <taxon>Pseudomonadati</taxon>
        <taxon>Pseudomonadota</taxon>
        <taxon>Alphaproteobacteria</taxon>
        <taxon>Rhodobacterales</taxon>
        <taxon>Paracoccaceae</taxon>
        <taxon>Paracoccus</taxon>
    </lineage>
</organism>
<sequence>MIKLLRFLAALALIGLVVLLAIIFLPVHKTAPTAELPEDWTPPEGAGEYAMYAADCKACHTAADGQPFAGGLAVASPMGTIWSTNITPDPETGIGNYTLDQFRAALYDGIAADGRHLYPAMPYENYRKLTEEDVRALYDYFMNEVEPVENEVTETALRFPFNQRWGIRVWNWIALRGDAGFTPAGVSEVQDRGQYLVEGPGHCAACHSPRTRFMTQEGTSLGQDGFLTGGVLNGWNVPALRGEGSESQQWDIDQLAMYLATGRNIHSTANGEMGLVVSESLQHLTDEDNIAIAAFLKGADGAAVELPESIVAEGTQALPAPDADPAGEATATMLTEASPDMPLGARLYLDNCNACHFASGRGAPEIFPELAGNDLANGTESAALIGIILNGAEVSSTELRPMHLVMQGYADRLSDEEVAELATFVRSAWGNDGSAVTPDQVAAIRDQESHDATGPDTIVDAVPEAATADDSAAE</sequence>
<dbReference type="Gene3D" id="1.10.760.10">
    <property type="entry name" value="Cytochrome c-like domain"/>
    <property type="match status" value="2"/>
</dbReference>
<name>A0A533I1R4_PARDE</name>
<reference evidence="16 17" key="1">
    <citation type="journal article" date="2017" name="Nat. Commun.">
        <title>In situ click chemistry generation of cyclooxygenase-2 inhibitors.</title>
        <authorList>
            <person name="Bhardwaj A."/>
            <person name="Kaur J."/>
            <person name="Wuest M."/>
            <person name="Wuest F."/>
        </authorList>
    </citation>
    <scope>NUCLEOTIDE SEQUENCE [LARGE SCALE GENOMIC DNA]</scope>
    <source>
        <strain evidence="16">S2_012_000_R3_94</strain>
    </source>
</reference>
<evidence type="ECO:0000256" key="4">
    <source>
        <dbReference type="ARBA" id="ARBA00022617"/>
    </source>
</evidence>
<evidence type="ECO:0000256" key="12">
    <source>
        <dbReference type="PIRSR" id="PIRSR000018-50"/>
    </source>
</evidence>
<feature type="domain" description="Cytochrome c" evidence="15">
    <location>
        <begin position="40"/>
        <end position="145"/>
    </location>
</feature>
<keyword evidence="9" id="KW-0249">Electron transport</keyword>
<evidence type="ECO:0000256" key="1">
    <source>
        <dbReference type="ARBA" id="ARBA00004236"/>
    </source>
</evidence>
<accession>A0A533I1R4</accession>
<dbReference type="InterPro" id="IPR051459">
    <property type="entry name" value="Cytochrome_c-type_DH"/>
</dbReference>
<protein>
    <submittedName>
        <fullName evidence="16">C-type cytochrome</fullName>
    </submittedName>
</protein>
<feature type="binding site" description="axial binding residue" evidence="13">
    <location>
        <position position="60"/>
    </location>
    <ligand>
        <name>heme c</name>
        <dbReference type="ChEBI" id="CHEBI:61717"/>
        <label>1</label>
    </ligand>
    <ligandPart>
        <name>Fe</name>
        <dbReference type="ChEBI" id="CHEBI:18248"/>
    </ligandPart>
</feature>
<feature type="binding site" description="covalent" evidence="12">
    <location>
        <position position="59"/>
    </location>
    <ligand>
        <name>heme c</name>
        <dbReference type="ChEBI" id="CHEBI:61717"/>
        <label>1</label>
    </ligand>
</feature>
<comment type="subcellular location">
    <subcellularLocation>
        <location evidence="1">Cell membrane</location>
    </subcellularLocation>
</comment>
<evidence type="ECO:0000313" key="16">
    <source>
        <dbReference type="EMBL" id="TKW64983.1"/>
    </source>
</evidence>
<gene>
    <name evidence="16" type="ORF">DI616_16545</name>
</gene>
<dbReference type="GO" id="GO:0009055">
    <property type="term" value="F:electron transfer activity"/>
    <property type="evidence" value="ECO:0007669"/>
    <property type="project" value="InterPro"/>
</dbReference>
<dbReference type="InterPro" id="IPR009056">
    <property type="entry name" value="Cyt_c-like_dom"/>
</dbReference>
<dbReference type="InterPro" id="IPR008168">
    <property type="entry name" value="Cyt_C_IC"/>
</dbReference>
<dbReference type="EMBL" id="VAFL01000017">
    <property type="protein sequence ID" value="TKW64983.1"/>
    <property type="molecule type" value="Genomic_DNA"/>
</dbReference>
<evidence type="ECO:0000256" key="11">
    <source>
        <dbReference type="ARBA" id="ARBA00023136"/>
    </source>
</evidence>
<comment type="cofactor">
    <cofactor evidence="12">
        <name>heme c</name>
        <dbReference type="ChEBI" id="CHEBI:61717"/>
    </cofactor>
    <text evidence="12">Binds 3 heme c groups covalently per subunit.</text>
</comment>
<evidence type="ECO:0000256" key="10">
    <source>
        <dbReference type="ARBA" id="ARBA00023004"/>
    </source>
</evidence>
<evidence type="ECO:0000256" key="7">
    <source>
        <dbReference type="ARBA" id="ARBA00022729"/>
    </source>
</evidence>
<dbReference type="Pfam" id="PF00034">
    <property type="entry name" value="Cytochrom_C"/>
    <property type="match status" value="2"/>
</dbReference>
<keyword evidence="5" id="KW-0679">Respiratory chain</keyword>
<keyword evidence="7" id="KW-0732">Signal</keyword>
<evidence type="ECO:0000256" key="6">
    <source>
        <dbReference type="ARBA" id="ARBA00022723"/>
    </source>
</evidence>
<feature type="domain" description="Cytochrome c" evidence="15">
    <location>
        <begin position="339"/>
        <end position="429"/>
    </location>
</feature>
<dbReference type="GO" id="GO:0005886">
    <property type="term" value="C:plasma membrane"/>
    <property type="evidence" value="ECO:0007669"/>
    <property type="project" value="UniProtKB-SubCell"/>
</dbReference>
<dbReference type="GO" id="GO:0005506">
    <property type="term" value="F:iron ion binding"/>
    <property type="evidence" value="ECO:0007669"/>
    <property type="project" value="InterPro"/>
</dbReference>
<evidence type="ECO:0000313" key="17">
    <source>
        <dbReference type="Proteomes" id="UP000315344"/>
    </source>
</evidence>
<dbReference type="InterPro" id="IPR014353">
    <property type="entry name" value="Membr-bd_ADH_cyt_c"/>
</dbReference>
<dbReference type="AlphaFoldDB" id="A0A533I1R4"/>
<feature type="binding site" description="covalent" evidence="12">
    <location>
        <position position="203"/>
    </location>
    <ligand>
        <name>heme c</name>
        <dbReference type="ChEBI" id="CHEBI:61717"/>
        <label>2</label>
    </ligand>
</feature>
<comment type="caution">
    <text evidence="16">The sequence shown here is derived from an EMBL/GenBank/DDBJ whole genome shotgun (WGS) entry which is preliminary data.</text>
</comment>
<keyword evidence="4 12" id="KW-0349">Heme</keyword>
<feature type="domain" description="Cytochrome c" evidence="15">
    <location>
        <begin position="188"/>
        <end position="300"/>
    </location>
</feature>
<feature type="binding site" description="covalent" evidence="12">
    <location>
        <position position="352"/>
    </location>
    <ligand>
        <name>heme c</name>
        <dbReference type="ChEBI" id="CHEBI:61717"/>
        <label>3</label>
    </ligand>
</feature>
<evidence type="ECO:0000256" key="2">
    <source>
        <dbReference type="ARBA" id="ARBA00022448"/>
    </source>
</evidence>
<evidence type="ECO:0000256" key="5">
    <source>
        <dbReference type="ARBA" id="ARBA00022660"/>
    </source>
</evidence>
<feature type="binding site" description="covalent" evidence="12">
    <location>
        <position position="206"/>
    </location>
    <ligand>
        <name>heme c</name>
        <dbReference type="ChEBI" id="CHEBI:61717"/>
        <label>2</label>
    </ligand>
</feature>
<dbReference type="GO" id="GO:0016614">
    <property type="term" value="F:oxidoreductase activity, acting on CH-OH group of donors"/>
    <property type="evidence" value="ECO:0007669"/>
    <property type="project" value="InterPro"/>
</dbReference>
<evidence type="ECO:0000256" key="8">
    <source>
        <dbReference type="ARBA" id="ARBA00022737"/>
    </source>
</evidence>
<dbReference type="SUPFAM" id="SSF46626">
    <property type="entry name" value="Cytochrome c"/>
    <property type="match status" value="3"/>
</dbReference>
<evidence type="ECO:0000256" key="14">
    <source>
        <dbReference type="SAM" id="MobiDB-lite"/>
    </source>
</evidence>